<reference evidence="4" key="2">
    <citation type="submission" date="2023-07" db="EMBL/GenBank/DDBJ databases">
        <title>Identification and characterization of horizontal gene transfer across gut microbiota members of farm animals based on homology search.</title>
        <authorList>
            <person name="Schwarzerova J."/>
            <person name="Nykrynova M."/>
            <person name="Jureckova K."/>
            <person name="Cejkova D."/>
            <person name="Rychlik I."/>
        </authorList>
    </citation>
    <scope>NUCLEOTIDE SEQUENCE [LARGE SCALE GENOMIC DNA]</scope>
    <source>
        <strain evidence="4">109_WCHN</strain>
    </source>
</reference>
<reference evidence="3 4" key="1">
    <citation type="submission" date="2023-06" db="EMBL/GenBank/DDBJ databases">
        <authorList>
            <person name="Zeman M."/>
            <person name="Kubasova T."/>
            <person name="Jahodarova E."/>
            <person name="Nykrynova M."/>
            <person name="Rychlik I."/>
        </authorList>
    </citation>
    <scope>NUCLEOTIDE SEQUENCE [LARGE SCALE GENOMIC DNA]</scope>
    <source>
        <strain evidence="3 4">109_WCHN</strain>
    </source>
</reference>
<dbReference type="NCBIfam" id="TIGR04057">
    <property type="entry name" value="SusC_RagA_signa"/>
    <property type="match status" value="1"/>
</dbReference>
<keyword evidence="1" id="KW-1134">Transmembrane beta strand</keyword>
<dbReference type="SUPFAM" id="SSF56935">
    <property type="entry name" value="Porins"/>
    <property type="match status" value="1"/>
</dbReference>
<dbReference type="PROSITE" id="PS52016">
    <property type="entry name" value="TONB_DEPENDENT_REC_3"/>
    <property type="match status" value="1"/>
</dbReference>
<keyword evidence="1" id="KW-0472">Membrane</keyword>
<keyword evidence="1" id="KW-0813">Transport</keyword>
<name>A0ABT7VGB2_9BACE</name>
<comment type="similarity">
    <text evidence="1">Belongs to the TonB-dependent receptor family.</text>
</comment>
<dbReference type="InterPro" id="IPR023997">
    <property type="entry name" value="TonB-dep_OMP_SusC/RagA_CS"/>
</dbReference>
<organism evidence="3 4">
    <name type="scientific">Bacteroides gallinaceum</name>
    <dbReference type="NCBI Taxonomy" id="1462571"/>
    <lineage>
        <taxon>Bacteria</taxon>
        <taxon>Pseudomonadati</taxon>
        <taxon>Bacteroidota</taxon>
        <taxon>Bacteroidia</taxon>
        <taxon>Bacteroidales</taxon>
        <taxon>Bacteroidaceae</taxon>
        <taxon>Bacteroides</taxon>
    </lineage>
</organism>
<keyword evidence="3" id="KW-0675">Receptor</keyword>
<comment type="caution">
    <text evidence="3">The sequence shown here is derived from an EMBL/GenBank/DDBJ whole genome shotgun (WGS) entry which is preliminary data.</text>
</comment>
<evidence type="ECO:0000259" key="2">
    <source>
        <dbReference type="Pfam" id="PF07715"/>
    </source>
</evidence>
<evidence type="ECO:0000313" key="3">
    <source>
        <dbReference type="EMBL" id="MDM8325326.1"/>
    </source>
</evidence>
<evidence type="ECO:0000256" key="1">
    <source>
        <dbReference type="PROSITE-ProRule" id="PRU01360"/>
    </source>
</evidence>
<dbReference type="Pfam" id="PF07715">
    <property type="entry name" value="Plug"/>
    <property type="match status" value="1"/>
</dbReference>
<gene>
    <name evidence="3" type="ORF">QUW60_08825</name>
</gene>
<dbReference type="InterPro" id="IPR012910">
    <property type="entry name" value="Plug_dom"/>
</dbReference>
<keyword evidence="1" id="KW-0812">Transmembrane</keyword>
<sequence length="161" mass="17879">MILIDGMEGDLTTINPQDIESISVLKDAAASSIYGSRAPFGVILVTTKSGKTGRAQVNYNMNVRFQTPLNMPEMANSWEFVNLFDEAKFNNSGNHLYETDYMQQVKDYMEGKTDDVVWGKDPEANGTMITPSPTSTGWKNITKAWLLHKNTTSASAEERTS</sequence>
<dbReference type="Proteomes" id="UP001169458">
    <property type="component" value="Unassembled WGS sequence"/>
</dbReference>
<comment type="subcellular location">
    <subcellularLocation>
        <location evidence="1">Cell outer membrane</location>
        <topology evidence="1">Multi-pass membrane protein</topology>
    </subcellularLocation>
</comment>
<keyword evidence="1" id="KW-0998">Cell outer membrane</keyword>
<dbReference type="InterPro" id="IPR037066">
    <property type="entry name" value="Plug_dom_sf"/>
</dbReference>
<dbReference type="Gene3D" id="2.170.130.10">
    <property type="entry name" value="TonB-dependent receptor, plug domain"/>
    <property type="match status" value="1"/>
</dbReference>
<proteinExistence type="inferred from homology"/>
<dbReference type="RefSeq" id="WP_289559914.1">
    <property type="nucleotide sequence ID" value="NZ_JAUDEN010000013.1"/>
</dbReference>
<feature type="domain" description="TonB-dependent receptor plug" evidence="2">
    <location>
        <begin position="2"/>
        <end position="42"/>
    </location>
</feature>
<accession>A0ABT7VGB2</accession>
<dbReference type="InterPro" id="IPR039426">
    <property type="entry name" value="TonB-dep_rcpt-like"/>
</dbReference>
<keyword evidence="4" id="KW-1185">Reference proteome</keyword>
<evidence type="ECO:0000313" key="4">
    <source>
        <dbReference type="Proteomes" id="UP001169458"/>
    </source>
</evidence>
<protein>
    <submittedName>
        <fullName evidence="3">TonB-dependent receptor plug domain-containing protein</fullName>
    </submittedName>
</protein>
<dbReference type="EMBL" id="JAUDEN010000013">
    <property type="protein sequence ID" value="MDM8325326.1"/>
    <property type="molecule type" value="Genomic_DNA"/>
</dbReference>